<sequence>MPIHSGAFAKLNRRLLGYTLRAWLRYDGPTLLWAYTPTTYDLESAAKGTVYHCVDLLGEVPGIDGALIDREERRLASKNTLSAAASKVVQAHLTDIGFSDVQLWENVADTATIAAAHPETSTRIPLRVIFAGNLSPAKVDYELLERLARAGLDVRVAGPRAEGGGRDHQLFSSLIDSGVSYLGMLSLDELAAEMVTASVGLIPYRLNEYTRGVSPLKTFEYLAAGLAVVATALPGVSPLAPDIYVTRDSDEFVAETVRLAAAPTNDEIDRRLVVAQSNSWDARSVQVRAYAHAALGAGSKDDHGNQGRTRESR</sequence>
<comment type="caution">
    <text evidence="1">The sequence shown here is derived from an EMBL/GenBank/DDBJ whole genome shotgun (WGS) entry which is preliminary data.</text>
</comment>
<protein>
    <submittedName>
        <fullName evidence="1">Glycosyltransferase</fullName>
        <ecNumber evidence="1">2.4.-.-</ecNumber>
    </submittedName>
</protein>
<dbReference type="EC" id="2.4.-.-" evidence="1"/>
<dbReference type="RefSeq" id="WP_344711842.1">
    <property type="nucleotide sequence ID" value="NZ_BAAAWH010000001.1"/>
</dbReference>
<keyword evidence="2" id="KW-1185">Reference proteome</keyword>
<organism evidence="1 2">
    <name type="scientific">Microbacterium terregens</name>
    <dbReference type="NCBI Taxonomy" id="69363"/>
    <lineage>
        <taxon>Bacteria</taxon>
        <taxon>Bacillati</taxon>
        <taxon>Actinomycetota</taxon>
        <taxon>Actinomycetes</taxon>
        <taxon>Micrococcales</taxon>
        <taxon>Microbacteriaceae</taxon>
        <taxon>Microbacterium</taxon>
    </lineage>
</organism>
<evidence type="ECO:0000313" key="1">
    <source>
        <dbReference type="EMBL" id="MFB9647067.1"/>
    </source>
</evidence>
<keyword evidence="1" id="KW-0328">Glycosyltransferase</keyword>
<accession>A0ABV5T382</accession>
<dbReference type="Proteomes" id="UP001589611">
    <property type="component" value="Unassembled WGS sequence"/>
</dbReference>
<dbReference type="GO" id="GO:0016757">
    <property type="term" value="F:glycosyltransferase activity"/>
    <property type="evidence" value="ECO:0007669"/>
    <property type="project" value="UniProtKB-KW"/>
</dbReference>
<keyword evidence="1" id="KW-0808">Transferase</keyword>
<evidence type="ECO:0000313" key="2">
    <source>
        <dbReference type="Proteomes" id="UP001589611"/>
    </source>
</evidence>
<dbReference type="Pfam" id="PF13692">
    <property type="entry name" value="Glyco_trans_1_4"/>
    <property type="match status" value="1"/>
</dbReference>
<dbReference type="EMBL" id="JBHMBE010000005">
    <property type="protein sequence ID" value="MFB9647067.1"/>
    <property type="molecule type" value="Genomic_DNA"/>
</dbReference>
<dbReference type="SUPFAM" id="SSF53756">
    <property type="entry name" value="UDP-Glycosyltransferase/glycogen phosphorylase"/>
    <property type="match status" value="1"/>
</dbReference>
<gene>
    <name evidence="1" type="ORF">ACFFPJ_14820</name>
</gene>
<dbReference type="Gene3D" id="3.40.50.2000">
    <property type="entry name" value="Glycogen Phosphorylase B"/>
    <property type="match status" value="1"/>
</dbReference>
<name>A0ABV5T382_9MICO</name>
<proteinExistence type="predicted"/>
<reference evidence="1 2" key="1">
    <citation type="submission" date="2024-09" db="EMBL/GenBank/DDBJ databases">
        <authorList>
            <person name="Sun Q."/>
            <person name="Mori K."/>
        </authorList>
    </citation>
    <scope>NUCLEOTIDE SEQUENCE [LARGE SCALE GENOMIC DNA]</scope>
    <source>
        <strain evidence="1 2">JCM 1342</strain>
    </source>
</reference>